<protein>
    <submittedName>
        <fullName evidence="1">Uncharacterized protein</fullName>
    </submittedName>
</protein>
<dbReference type="EMBL" id="LR031877">
    <property type="protein sequence ID" value="VDD45547.1"/>
    <property type="molecule type" value="Genomic_DNA"/>
</dbReference>
<name>A0A3P6ELQ8_BRAOL</name>
<dbReference type="Gene3D" id="2.60.200.20">
    <property type="match status" value="1"/>
</dbReference>
<proteinExistence type="predicted"/>
<evidence type="ECO:0000313" key="1">
    <source>
        <dbReference type="EMBL" id="VDD45547.1"/>
    </source>
</evidence>
<reference evidence="1" key="1">
    <citation type="submission" date="2018-11" db="EMBL/GenBank/DDBJ databases">
        <authorList>
            <consortium name="Genoscope - CEA"/>
            <person name="William W."/>
        </authorList>
    </citation>
    <scope>NUCLEOTIDE SEQUENCE</scope>
</reference>
<organism evidence="1">
    <name type="scientific">Brassica oleracea</name>
    <name type="common">Wild cabbage</name>
    <dbReference type="NCBI Taxonomy" id="3712"/>
    <lineage>
        <taxon>Eukaryota</taxon>
        <taxon>Viridiplantae</taxon>
        <taxon>Streptophyta</taxon>
        <taxon>Embryophyta</taxon>
        <taxon>Tracheophyta</taxon>
        <taxon>Spermatophyta</taxon>
        <taxon>Magnoliopsida</taxon>
        <taxon>eudicotyledons</taxon>
        <taxon>Gunneridae</taxon>
        <taxon>Pentapetalae</taxon>
        <taxon>rosids</taxon>
        <taxon>malvids</taxon>
        <taxon>Brassicales</taxon>
        <taxon>Brassicaceae</taxon>
        <taxon>Brassiceae</taxon>
        <taxon>Brassica</taxon>
    </lineage>
</organism>
<gene>
    <name evidence="1" type="ORF">BOLC5T33094H</name>
</gene>
<sequence length="78" mass="8877">CRGPGHFISIAKANIAMDMREELLTFLLITYPSCRKQHDVIQEMEKDKPDGVRPYYIMDLGSTNKTSMLSAELPSFLI</sequence>
<feature type="non-terminal residue" evidence="1">
    <location>
        <position position="1"/>
    </location>
</feature>
<dbReference type="AlphaFoldDB" id="A0A3P6ELQ8"/>
<accession>A0A3P6ELQ8</accession>